<keyword evidence="2" id="KW-0732">Signal</keyword>
<reference evidence="5" key="1">
    <citation type="submission" date="2023-07" db="EMBL/GenBank/DDBJ databases">
        <title>Whole genome shotgun sequence of Streptomyces cacaoi subsp. asoensis NBRC 13813.</title>
        <authorList>
            <person name="Komaki H."/>
            <person name="Tamura T."/>
        </authorList>
    </citation>
    <scope>NUCLEOTIDE SEQUENCE [LARGE SCALE GENOMIC DNA]</scope>
    <source>
        <strain evidence="5">NBRC 13813</strain>
    </source>
</reference>
<keyword evidence="5" id="KW-1185">Reference proteome</keyword>
<dbReference type="InterPro" id="IPR011041">
    <property type="entry name" value="Quinoprot_gluc/sorb_DH_b-prop"/>
</dbReference>
<dbReference type="Gene3D" id="2.60.40.10">
    <property type="entry name" value="Immunoglobulins"/>
    <property type="match status" value="1"/>
</dbReference>
<gene>
    <name evidence="4" type="ORF">Saso_24650</name>
</gene>
<dbReference type="Pfam" id="PF18911">
    <property type="entry name" value="PKD_4"/>
    <property type="match status" value="1"/>
</dbReference>
<dbReference type="PROSITE" id="PS50093">
    <property type="entry name" value="PKD"/>
    <property type="match status" value="1"/>
</dbReference>
<feature type="chain" id="PRO_5045591434" description="PKD domain-containing protein" evidence="2">
    <location>
        <begin position="30"/>
        <end position="707"/>
    </location>
</feature>
<feature type="compositionally biased region" description="Basic and acidic residues" evidence="1">
    <location>
        <begin position="226"/>
        <end position="240"/>
    </location>
</feature>
<evidence type="ECO:0000313" key="5">
    <source>
        <dbReference type="Proteomes" id="UP000649259"/>
    </source>
</evidence>
<name>A0ABQ3RY63_9ACTN</name>
<protein>
    <recommendedName>
        <fullName evidence="3">PKD domain-containing protein</fullName>
    </recommendedName>
</protein>
<feature type="domain" description="PKD" evidence="3">
    <location>
        <begin position="510"/>
        <end position="593"/>
    </location>
</feature>
<dbReference type="InterPro" id="IPR022409">
    <property type="entry name" value="PKD/Chitinase_dom"/>
</dbReference>
<dbReference type="RefSeq" id="WP_189919318.1">
    <property type="nucleotide sequence ID" value="NZ_BMSI01000002.1"/>
</dbReference>
<accession>A0ABQ3RY63</accession>
<feature type="signal peptide" evidence="2">
    <location>
        <begin position="1"/>
        <end position="29"/>
    </location>
</feature>
<dbReference type="CDD" id="cd00146">
    <property type="entry name" value="PKD"/>
    <property type="match status" value="1"/>
</dbReference>
<proteinExistence type="predicted"/>
<dbReference type="EMBL" id="BNEB01000002">
    <property type="protein sequence ID" value="GHI60815.1"/>
    <property type="molecule type" value="Genomic_DNA"/>
</dbReference>
<dbReference type="Pfam" id="PF07995">
    <property type="entry name" value="GSDH"/>
    <property type="match status" value="1"/>
</dbReference>
<feature type="region of interest" description="Disordered" evidence="1">
    <location>
        <begin position="218"/>
        <end position="243"/>
    </location>
</feature>
<dbReference type="InterPro" id="IPR011042">
    <property type="entry name" value="6-blade_b-propeller_TolB-like"/>
</dbReference>
<organism evidence="4 5">
    <name type="scientific">Streptomyces asoensis</name>
    <dbReference type="NCBI Taxonomy" id="249586"/>
    <lineage>
        <taxon>Bacteria</taxon>
        <taxon>Bacillati</taxon>
        <taxon>Actinomycetota</taxon>
        <taxon>Actinomycetes</taxon>
        <taxon>Kitasatosporales</taxon>
        <taxon>Streptomycetaceae</taxon>
        <taxon>Streptomyces</taxon>
    </lineage>
</organism>
<dbReference type="SUPFAM" id="SSF50952">
    <property type="entry name" value="Soluble quinoprotein glucose dehydrogenase"/>
    <property type="match status" value="1"/>
</dbReference>
<dbReference type="Gene3D" id="2.120.10.30">
    <property type="entry name" value="TolB, C-terminal domain"/>
    <property type="match status" value="1"/>
</dbReference>
<evidence type="ECO:0000259" key="3">
    <source>
        <dbReference type="PROSITE" id="PS50093"/>
    </source>
</evidence>
<dbReference type="InterPro" id="IPR035986">
    <property type="entry name" value="PKD_dom_sf"/>
</dbReference>
<evidence type="ECO:0000256" key="1">
    <source>
        <dbReference type="SAM" id="MobiDB-lite"/>
    </source>
</evidence>
<dbReference type="InterPro" id="IPR013783">
    <property type="entry name" value="Ig-like_fold"/>
</dbReference>
<dbReference type="InterPro" id="IPR012938">
    <property type="entry name" value="Glc/Sorbosone_DH"/>
</dbReference>
<evidence type="ECO:0000313" key="4">
    <source>
        <dbReference type="EMBL" id="GHI60815.1"/>
    </source>
</evidence>
<dbReference type="PANTHER" id="PTHR19328:SF75">
    <property type="entry name" value="ALDOSE SUGAR DEHYDROGENASE YLII"/>
    <property type="match status" value="1"/>
</dbReference>
<dbReference type="InterPro" id="IPR000601">
    <property type="entry name" value="PKD_dom"/>
</dbReference>
<dbReference type="SUPFAM" id="SSF49299">
    <property type="entry name" value="PKD domain"/>
    <property type="match status" value="1"/>
</dbReference>
<dbReference type="SMART" id="SM00089">
    <property type="entry name" value="PKD"/>
    <property type="match status" value="1"/>
</dbReference>
<dbReference type="Proteomes" id="UP000649259">
    <property type="component" value="Unassembled WGS sequence"/>
</dbReference>
<dbReference type="GeneID" id="91470359"/>
<sequence>MRNRRIVTLVWAAALTAAAGLLPLSAARAAPSSDSVPPAPSAFQKVTLNDRPGEPMALAVLPDRRVLHTARTGEVRIHDPKSGVNFLAADMKKSPAGLYQHDEEGVQGIAIDPGFAKNHWVYLYYSPRLDTPMDDPATPGVNEGDAPQFGTPADFAKYKGVTRLSRLQLVGNKLDFATEQKIIDVPADRGICCHVGGKIDFDHKGNLFLSTGDDSNPFSSDGYAPLDDRPDRNPAYDARRTAGNTADLRGKVLRIKTKPHGGYAIPDGNLFAPGTPKTRPEIYAMGLRNPFRFGVDEKTGEVYVGDYSPDANQANPQRGPAGQGRWMVIDRPANYGWPFCVTQDMPYQDYDFATQTSTGAFDCAKPVNDSRHNTGRSVLPPVTDAEIVYGYGASEAFPELGTGGIGPMGGPAYRYDKRNTAENRWPRYFDGKPLFYEWTRDQMKAITLGKKNEVLKIEDAIPSITTDGPIDAEFGPDGALYVLEYGTGYFAELPEAQLSRIDFTRGNRTPEPKVAADVVNGTSPLTVRFSSTGTKDADGDALRYAWDFDADGTVDSREANPTHTFDKNGVNDATLKVTDSTGRSASASVPVVVGNKAPVVSLTTDPAPHGSTPFHWGDRVTWQVTVTDDQPVDCSKVTVSFILGHDSHGHPLSSSNGCSGSFETFVDGGHSGSDNLKAVFNATYTDSPPAGLPALSGSAEVALTPAD</sequence>
<comment type="caution">
    <text evidence="4">The sequence shown here is derived from an EMBL/GenBank/DDBJ whole genome shotgun (WGS) entry which is preliminary data.</text>
</comment>
<evidence type="ECO:0000256" key="2">
    <source>
        <dbReference type="SAM" id="SignalP"/>
    </source>
</evidence>
<dbReference type="PANTHER" id="PTHR19328">
    <property type="entry name" value="HEDGEHOG-INTERACTING PROTEIN"/>
    <property type="match status" value="1"/>
</dbReference>